<proteinExistence type="predicted"/>
<protein>
    <submittedName>
        <fullName evidence="1">Uncharacterized protein</fullName>
    </submittedName>
</protein>
<evidence type="ECO:0000313" key="1">
    <source>
        <dbReference type="EMBL" id="TGZ81821.1"/>
    </source>
</evidence>
<name>A0A4S2MYN9_9PEZI</name>
<dbReference type="InParanoid" id="A0A4S2MYN9"/>
<accession>A0A4S2MYN9</accession>
<gene>
    <name evidence="1" type="ORF">EX30DRAFT_371031</name>
</gene>
<sequence length="103" mass="11145">MPLISRLPLPFSSVLSPLDLDLVQPPLPGGDVDKLGEVAVEKWRSCKPWLRGQVSLVGVEGGLGGGEFGDGTGWGRDKFWGYAAWWRDFWVDFGVAKVGGGDE</sequence>
<organism evidence="1 2">
    <name type="scientific">Ascodesmis nigricans</name>
    <dbReference type="NCBI Taxonomy" id="341454"/>
    <lineage>
        <taxon>Eukaryota</taxon>
        <taxon>Fungi</taxon>
        <taxon>Dikarya</taxon>
        <taxon>Ascomycota</taxon>
        <taxon>Pezizomycotina</taxon>
        <taxon>Pezizomycetes</taxon>
        <taxon>Pezizales</taxon>
        <taxon>Ascodesmidaceae</taxon>
        <taxon>Ascodesmis</taxon>
    </lineage>
</organism>
<dbReference type="Proteomes" id="UP000298138">
    <property type="component" value="Unassembled WGS sequence"/>
</dbReference>
<dbReference type="AlphaFoldDB" id="A0A4S2MYN9"/>
<keyword evidence="2" id="KW-1185">Reference proteome</keyword>
<dbReference type="EMBL" id="ML220117">
    <property type="protein sequence ID" value="TGZ81821.1"/>
    <property type="molecule type" value="Genomic_DNA"/>
</dbReference>
<reference evidence="1 2" key="1">
    <citation type="submission" date="2019-04" db="EMBL/GenBank/DDBJ databases">
        <title>Comparative genomics and transcriptomics to analyze fruiting body development in filamentous ascomycetes.</title>
        <authorList>
            <consortium name="DOE Joint Genome Institute"/>
            <person name="Lutkenhaus R."/>
            <person name="Traeger S."/>
            <person name="Breuer J."/>
            <person name="Kuo A."/>
            <person name="Lipzen A."/>
            <person name="Pangilinan J."/>
            <person name="Dilworth D."/>
            <person name="Sandor L."/>
            <person name="Poggeler S."/>
            <person name="Barry K."/>
            <person name="Grigoriev I.V."/>
            <person name="Nowrousian M."/>
        </authorList>
    </citation>
    <scope>NUCLEOTIDE SEQUENCE [LARGE SCALE GENOMIC DNA]</scope>
    <source>
        <strain evidence="1 2">CBS 389.68</strain>
    </source>
</reference>
<evidence type="ECO:0000313" key="2">
    <source>
        <dbReference type="Proteomes" id="UP000298138"/>
    </source>
</evidence>